<dbReference type="InterPro" id="IPR005106">
    <property type="entry name" value="Asp/hSer_DH_NAD-bd"/>
</dbReference>
<keyword evidence="11 18" id="KW-0560">Oxidoreductase</keyword>
<comment type="pathway">
    <text evidence="3 18">Amino-acid biosynthesis; L-methionine biosynthesis via de novo pathway; L-homoserine from L-aspartate: step 3/3.</text>
</comment>
<dbReference type="Pfam" id="PF01842">
    <property type="entry name" value="ACT"/>
    <property type="match status" value="1"/>
</dbReference>
<dbReference type="Proteomes" id="UP000198718">
    <property type="component" value="Unassembled WGS sequence"/>
</dbReference>
<evidence type="ECO:0000256" key="16">
    <source>
        <dbReference type="PIRSR" id="PIRSR000098-1"/>
    </source>
</evidence>
<evidence type="ECO:0000256" key="19">
    <source>
        <dbReference type="RuleBase" id="RU004171"/>
    </source>
</evidence>
<feature type="active site" description="Proton donor" evidence="16">
    <location>
        <position position="205"/>
    </location>
</feature>
<feature type="binding site" evidence="17">
    <location>
        <position position="105"/>
    </location>
    <ligand>
        <name>NADPH</name>
        <dbReference type="ChEBI" id="CHEBI:57783"/>
    </ligand>
</feature>
<evidence type="ECO:0000256" key="8">
    <source>
        <dbReference type="ARBA" id="ARBA00022697"/>
    </source>
</evidence>
<dbReference type="FunFam" id="3.40.50.720:FF:000062">
    <property type="entry name" value="Homoserine dehydrogenase"/>
    <property type="match status" value="1"/>
</dbReference>
<dbReference type="SUPFAM" id="SSF55021">
    <property type="entry name" value="ACT-like"/>
    <property type="match status" value="1"/>
</dbReference>
<dbReference type="Gene3D" id="3.40.50.720">
    <property type="entry name" value="NAD(P)-binding Rossmann-like Domain"/>
    <property type="match status" value="1"/>
</dbReference>
<feature type="binding site" evidence="17">
    <location>
        <begin position="9"/>
        <end position="16"/>
    </location>
    <ligand>
        <name>NADP(+)</name>
        <dbReference type="ChEBI" id="CHEBI:58349"/>
    </ligand>
</feature>
<dbReference type="CDD" id="cd04881">
    <property type="entry name" value="ACT_HSDH-Hom"/>
    <property type="match status" value="1"/>
</dbReference>
<dbReference type="UniPathway" id="UPA00051">
    <property type="reaction ID" value="UER00465"/>
</dbReference>
<dbReference type="Pfam" id="PF03447">
    <property type="entry name" value="NAD_binding_3"/>
    <property type="match status" value="1"/>
</dbReference>
<dbReference type="OrthoDB" id="9808167at2"/>
<keyword evidence="22" id="KW-1185">Reference proteome</keyword>
<evidence type="ECO:0000256" key="18">
    <source>
        <dbReference type="RuleBase" id="RU000579"/>
    </source>
</evidence>
<dbReference type="Pfam" id="PF00742">
    <property type="entry name" value="Homoserine_dh"/>
    <property type="match status" value="1"/>
</dbReference>
<evidence type="ECO:0000313" key="22">
    <source>
        <dbReference type="Proteomes" id="UP000198718"/>
    </source>
</evidence>
<dbReference type="FunFam" id="3.30.360.10:FF:000005">
    <property type="entry name" value="Homoserine dehydrogenase"/>
    <property type="match status" value="1"/>
</dbReference>
<evidence type="ECO:0000256" key="11">
    <source>
        <dbReference type="ARBA" id="ARBA00023002"/>
    </source>
</evidence>
<name>A0A1G9F870_9FIRM</name>
<dbReference type="Gene3D" id="3.30.70.260">
    <property type="match status" value="1"/>
</dbReference>
<dbReference type="GO" id="GO:0009088">
    <property type="term" value="P:threonine biosynthetic process"/>
    <property type="evidence" value="ECO:0007669"/>
    <property type="project" value="UniProtKB-UniPathway"/>
</dbReference>
<dbReference type="SUPFAM" id="SSF51735">
    <property type="entry name" value="NAD(P)-binding Rossmann-fold domains"/>
    <property type="match status" value="1"/>
</dbReference>
<dbReference type="Gene3D" id="3.30.360.10">
    <property type="entry name" value="Dihydrodipicolinate Reductase, domain 2"/>
    <property type="match status" value="1"/>
</dbReference>
<evidence type="ECO:0000256" key="13">
    <source>
        <dbReference type="ARBA" id="ARBA00023053"/>
    </source>
</evidence>
<dbReference type="GO" id="GO:0004412">
    <property type="term" value="F:homoserine dehydrogenase activity"/>
    <property type="evidence" value="ECO:0007669"/>
    <property type="project" value="UniProtKB-EC"/>
</dbReference>
<feature type="domain" description="ACT" evidence="20">
    <location>
        <begin position="349"/>
        <end position="423"/>
    </location>
</feature>
<dbReference type="AlphaFoldDB" id="A0A1G9F870"/>
<keyword evidence="12" id="KW-0520">NAD</keyword>
<dbReference type="EMBL" id="FNFP01000004">
    <property type="protein sequence ID" value="SDK84545.1"/>
    <property type="molecule type" value="Genomic_DNA"/>
</dbReference>
<comment type="cofactor">
    <cofactor evidence="1">
        <name>a metal cation</name>
        <dbReference type="ChEBI" id="CHEBI:25213"/>
    </cofactor>
</comment>
<evidence type="ECO:0000256" key="9">
    <source>
        <dbReference type="ARBA" id="ARBA00022723"/>
    </source>
</evidence>
<reference evidence="21 22" key="1">
    <citation type="submission" date="2016-10" db="EMBL/GenBank/DDBJ databases">
        <authorList>
            <person name="de Groot N.N."/>
        </authorList>
    </citation>
    <scope>NUCLEOTIDE SEQUENCE [LARGE SCALE GENOMIC DNA]</scope>
    <source>
        <strain evidence="21 22">DSM 18346</strain>
    </source>
</reference>
<evidence type="ECO:0000256" key="3">
    <source>
        <dbReference type="ARBA" id="ARBA00005062"/>
    </source>
</evidence>
<dbReference type="GO" id="GO:0009086">
    <property type="term" value="P:methionine biosynthetic process"/>
    <property type="evidence" value="ECO:0007669"/>
    <property type="project" value="UniProtKB-KW"/>
</dbReference>
<evidence type="ECO:0000256" key="17">
    <source>
        <dbReference type="PIRSR" id="PIRSR000098-2"/>
    </source>
</evidence>
<evidence type="ECO:0000256" key="14">
    <source>
        <dbReference type="ARBA" id="ARBA00023167"/>
    </source>
</evidence>
<comment type="similarity">
    <text evidence="4 19">Belongs to the homoserine dehydrogenase family.</text>
</comment>
<dbReference type="STRING" id="393762.SAMN05660472_02114"/>
<dbReference type="InterPro" id="IPR036291">
    <property type="entry name" value="NAD(P)-bd_dom_sf"/>
</dbReference>
<evidence type="ECO:0000256" key="5">
    <source>
        <dbReference type="ARBA" id="ARBA00013213"/>
    </source>
</evidence>
<comment type="pathway">
    <text evidence="2 18">Amino-acid biosynthesis; L-threonine biosynthesis; L-threonine from L-aspartate: step 3/5.</text>
</comment>
<evidence type="ECO:0000259" key="20">
    <source>
        <dbReference type="PROSITE" id="PS51671"/>
    </source>
</evidence>
<dbReference type="SUPFAM" id="SSF55347">
    <property type="entry name" value="Glyceraldehyde-3-phosphate dehydrogenase-like, C-terminal domain"/>
    <property type="match status" value="1"/>
</dbReference>
<proteinExistence type="inferred from homology"/>
<keyword evidence="14 18" id="KW-0486">Methionine biosynthesis</keyword>
<dbReference type="InterPro" id="IPR002912">
    <property type="entry name" value="ACT_dom"/>
</dbReference>
<evidence type="ECO:0000256" key="1">
    <source>
        <dbReference type="ARBA" id="ARBA00001920"/>
    </source>
</evidence>
<comment type="catalytic activity">
    <reaction evidence="15">
        <text>L-homoserine + NADP(+) = L-aspartate 4-semialdehyde + NADPH + H(+)</text>
        <dbReference type="Rhea" id="RHEA:15761"/>
        <dbReference type="ChEBI" id="CHEBI:15378"/>
        <dbReference type="ChEBI" id="CHEBI:57476"/>
        <dbReference type="ChEBI" id="CHEBI:57783"/>
        <dbReference type="ChEBI" id="CHEBI:58349"/>
        <dbReference type="ChEBI" id="CHEBI:537519"/>
        <dbReference type="EC" id="1.1.1.3"/>
    </reaction>
    <physiologicalReaction direction="right-to-left" evidence="15">
        <dbReference type="Rhea" id="RHEA:15763"/>
    </physiologicalReaction>
</comment>
<evidence type="ECO:0000256" key="2">
    <source>
        <dbReference type="ARBA" id="ARBA00005056"/>
    </source>
</evidence>
<dbReference type="PIRSF" id="PIRSF000098">
    <property type="entry name" value="Homoser_dehydrog"/>
    <property type="match status" value="1"/>
</dbReference>
<dbReference type="InterPro" id="IPR001342">
    <property type="entry name" value="HDH_cat"/>
</dbReference>
<evidence type="ECO:0000256" key="10">
    <source>
        <dbReference type="ARBA" id="ARBA00022857"/>
    </source>
</evidence>
<evidence type="ECO:0000256" key="6">
    <source>
        <dbReference type="ARBA" id="ARBA00013376"/>
    </source>
</evidence>
<feature type="binding site" evidence="17">
    <location>
        <position position="190"/>
    </location>
    <ligand>
        <name>L-homoserine</name>
        <dbReference type="ChEBI" id="CHEBI:57476"/>
    </ligand>
</feature>
<dbReference type="InterPro" id="IPR016204">
    <property type="entry name" value="HDH"/>
</dbReference>
<evidence type="ECO:0000313" key="21">
    <source>
        <dbReference type="EMBL" id="SDK84545.1"/>
    </source>
</evidence>
<dbReference type="PANTHER" id="PTHR43331">
    <property type="entry name" value="HOMOSERINE DEHYDROGENASE"/>
    <property type="match status" value="1"/>
</dbReference>
<keyword evidence="9" id="KW-0479">Metal-binding</keyword>
<evidence type="ECO:0000256" key="15">
    <source>
        <dbReference type="ARBA" id="ARBA00048841"/>
    </source>
</evidence>
<dbReference type="UniPathway" id="UPA00050">
    <property type="reaction ID" value="UER00063"/>
</dbReference>
<keyword evidence="8 18" id="KW-0791">Threonine biosynthesis</keyword>
<keyword evidence="10 17" id="KW-0521">NADP</keyword>
<dbReference type="NCBIfam" id="NF004976">
    <property type="entry name" value="PRK06349.1"/>
    <property type="match status" value="1"/>
</dbReference>
<evidence type="ECO:0000256" key="7">
    <source>
        <dbReference type="ARBA" id="ARBA00022605"/>
    </source>
</evidence>
<protein>
    <recommendedName>
        <fullName evidence="6 18">Homoserine dehydrogenase</fullName>
        <ecNumber evidence="5 18">1.1.1.3</ecNumber>
    </recommendedName>
</protein>
<dbReference type="RefSeq" id="WP_090553660.1">
    <property type="nucleotide sequence ID" value="NZ_FNFP01000004.1"/>
</dbReference>
<dbReference type="GO" id="GO:0050661">
    <property type="term" value="F:NADP binding"/>
    <property type="evidence" value="ECO:0007669"/>
    <property type="project" value="InterPro"/>
</dbReference>
<evidence type="ECO:0000256" key="12">
    <source>
        <dbReference type="ARBA" id="ARBA00023027"/>
    </source>
</evidence>
<dbReference type="InterPro" id="IPR019811">
    <property type="entry name" value="HDH_CS"/>
</dbReference>
<dbReference type="EC" id="1.1.1.3" evidence="5 18"/>
<dbReference type="InterPro" id="IPR045865">
    <property type="entry name" value="ACT-like_dom_sf"/>
</dbReference>
<sequence>MKKVKVALLGIGTVGGGVWEILHTNREEILKNCGYEIEVEKILVKDVTKKRNTDIPQHLFTSNIEDILNNKEIEMVVEVMGGIEPAKEYILRSIKEGKHIVTANKALLANHGEEIMKTAREEGVKVYYEASVGGGIPIIHAMKESLGGNKIQEVKGILNGTTNYILTKMTQEKVDFPTVLKEAQDKGYAEADPTADVEGFDAAHKLTILSSLAFGISTKFHEVHREGISKITPIDIEYAKELGYVIKLLAIGKEKEGVIELRVHPTFVPKYHPLASVNDSFNAVFVKGNAVGELMFYGRGAGDLPTGSAVVGDMMAILKAQGNVAVEVLDNYSVEKIVKPISETEAEYYVRLIVKDKPGVLGKIASLFGESNVSLSSVIQKGEGDPSVSLVFLTHYAKEGNVQEAIKKIIAIEEVVELANLIPVENGQKVKEV</sequence>
<dbReference type="PROSITE" id="PS51671">
    <property type="entry name" value="ACT"/>
    <property type="match status" value="1"/>
</dbReference>
<evidence type="ECO:0000256" key="4">
    <source>
        <dbReference type="ARBA" id="ARBA00006753"/>
    </source>
</evidence>
<dbReference type="PROSITE" id="PS01042">
    <property type="entry name" value="HOMOSER_DHGENASE"/>
    <property type="match status" value="1"/>
</dbReference>
<dbReference type="PANTHER" id="PTHR43331:SF1">
    <property type="entry name" value="HOMOSERINE DEHYDROGENASE"/>
    <property type="match status" value="1"/>
</dbReference>
<organism evidence="21 22">
    <name type="scientific">Natronincola ferrireducens</name>
    <dbReference type="NCBI Taxonomy" id="393762"/>
    <lineage>
        <taxon>Bacteria</taxon>
        <taxon>Bacillati</taxon>
        <taxon>Bacillota</taxon>
        <taxon>Clostridia</taxon>
        <taxon>Peptostreptococcales</taxon>
        <taxon>Natronincolaceae</taxon>
        <taxon>Natronincola</taxon>
    </lineage>
</organism>
<keyword evidence="7 18" id="KW-0028">Amino-acid biosynthesis</keyword>
<accession>A0A1G9F870</accession>
<dbReference type="GO" id="GO:0046872">
    <property type="term" value="F:metal ion binding"/>
    <property type="evidence" value="ECO:0007669"/>
    <property type="project" value="UniProtKB-KW"/>
</dbReference>
<gene>
    <name evidence="21" type="ORF">SAMN05660472_02114</name>
</gene>
<keyword evidence="13" id="KW-0915">Sodium</keyword>